<dbReference type="EMBL" id="LN999010">
    <property type="protein sequence ID" value="CUX77668.1"/>
    <property type="molecule type" value="Genomic_DNA"/>
</dbReference>
<gene>
    <name evidence="2" type="ORF">A3L04_08305</name>
    <name evidence="3" type="ORF">CHITON_0889</name>
</gene>
<reference evidence="2 5" key="3">
    <citation type="submission" date="2016-04" db="EMBL/GenBank/DDBJ databases">
        <title>Complete genome sequence of Thermococcus chitonophagus type strain GC74.</title>
        <authorList>
            <person name="Oger P.M."/>
        </authorList>
    </citation>
    <scope>NUCLEOTIDE SEQUENCE [LARGE SCALE GENOMIC DNA]</scope>
    <source>
        <strain evidence="2 5">GC74</strain>
    </source>
</reference>
<name>A0A161K9D8_9EURY</name>
<reference evidence="3" key="1">
    <citation type="submission" date="2016-01" db="EMBL/GenBank/DDBJ databases">
        <authorList>
            <person name="McClelland M."/>
            <person name="Jain A."/>
            <person name="Saraogi P."/>
            <person name="Mendelson R."/>
            <person name="Westerman R."/>
            <person name="SanMiguel P."/>
            <person name="Csonka L."/>
        </authorList>
    </citation>
    <scope>NUCLEOTIDE SEQUENCE</scope>
    <source>
        <strain evidence="3">1</strain>
    </source>
</reference>
<dbReference type="KEGG" id="tch:CHITON_0889"/>
<dbReference type="OrthoDB" id="371918at2157"/>
<dbReference type="RefSeq" id="WP_068577130.1">
    <property type="nucleotide sequence ID" value="NZ_CP015193.1"/>
</dbReference>
<organism evidence="3 4">
    <name type="scientific">Thermococcus chitonophagus</name>
    <dbReference type="NCBI Taxonomy" id="54262"/>
    <lineage>
        <taxon>Archaea</taxon>
        <taxon>Methanobacteriati</taxon>
        <taxon>Methanobacteriota</taxon>
        <taxon>Thermococci</taxon>
        <taxon>Thermococcales</taxon>
        <taxon>Thermococcaceae</taxon>
        <taxon>Thermococcus</taxon>
    </lineage>
</organism>
<dbReference type="Proteomes" id="UP000250189">
    <property type="component" value="Chromosome"/>
</dbReference>
<dbReference type="Gene3D" id="3.40.50.300">
    <property type="entry name" value="P-loop containing nucleotide triphosphate hydrolases"/>
    <property type="match status" value="1"/>
</dbReference>
<dbReference type="AlphaFoldDB" id="A0A161K9D8"/>
<feature type="domain" description="AAA" evidence="1">
    <location>
        <begin position="47"/>
        <end position="178"/>
    </location>
</feature>
<keyword evidence="5" id="KW-1185">Reference proteome</keyword>
<dbReference type="Pfam" id="PF13173">
    <property type="entry name" value="AAA_14"/>
    <property type="match status" value="1"/>
</dbReference>
<dbReference type="PANTHER" id="PTHR33295">
    <property type="entry name" value="ATPASE"/>
    <property type="match status" value="1"/>
</dbReference>
<dbReference type="InterPro" id="IPR027417">
    <property type="entry name" value="P-loop_NTPase"/>
</dbReference>
<dbReference type="InterPro" id="IPR041682">
    <property type="entry name" value="AAA_14"/>
</dbReference>
<dbReference type="Proteomes" id="UP000093069">
    <property type="component" value="Chromosome I"/>
</dbReference>
<protein>
    <submittedName>
        <fullName evidence="2">AAA family ATPase</fullName>
    </submittedName>
</protein>
<dbReference type="STRING" id="54262.CHITON_0889"/>
<dbReference type="SUPFAM" id="SSF52540">
    <property type="entry name" value="P-loop containing nucleoside triphosphate hydrolases"/>
    <property type="match status" value="1"/>
</dbReference>
<dbReference type="EMBL" id="CP015193">
    <property type="protein sequence ID" value="ASJ17068.1"/>
    <property type="molecule type" value="Genomic_DNA"/>
</dbReference>
<dbReference type="GeneID" id="33322575"/>
<evidence type="ECO:0000313" key="4">
    <source>
        <dbReference type="Proteomes" id="UP000093069"/>
    </source>
</evidence>
<evidence type="ECO:0000313" key="5">
    <source>
        <dbReference type="Proteomes" id="UP000250189"/>
    </source>
</evidence>
<dbReference type="PANTHER" id="PTHR33295:SF18">
    <property type="entry name" value="AAA+ ATPASE DOMAIN-CONTAINING PROTEIN"/>
    <property type="match status" value="1"/>
</dbReference>
<proteinExistence type="predicted"/>
<evidence type="ECO:0000313" key="3">
    <source>
        <dbReference type="EMBL" id="CUX77668.1"/>
    </source>
</evidence>
<sequence length="394" mass="46397">MRLGDLTYMNPWWEGKEDYHVRQWRRQKIRWWPKWIDKIPLEPFSLNFIFGPRQVGKTTGIKLLIEKLLKENPPESVIYINVEILPDYRELLALLKEFHEMKEKEGIRKGYIFLDEASSLEGWWRGVKPLIDTGLLDNDVITVTGSSSLKVKRDVEMFPGRRGKGKTLEVMPLSFREYVEVMGLKRPELHREKTLKLFEEYLRTGGFPGSLNGLPMDDLLGAYLGEFIRFGKSLEIAKETFYAIIESAPSATSYRALAHMTSGYSYKVIQSYVELFQELYILGVAHLKEGDRIMYRREKKFFFRDPLLARLFSSWSGAELREDAIYEWVVQEHLYRRFGEVYYYRNSYEIDAIAGNMKVEVKAGKAHRRYPRGVVVLEREDVPFFLLELSEKYF</sequence>
<accession>A0A161K9D8</accession>
<evidence type="ECO:0000259" key="1">
    <source>
        <dbReference type="Pfam" id="PF13173"/>
    </source>
</evidence>
<evidence type="ECO:0000313" key="2">
    <source>
        <dbReference type="EMBL" id="ASJ17068.1"/>
    </source>
</evidence>
<reference evidence="4" key="2">
    <citation type="submission" date="2016-01" db="EMBL/GenBank/DDBJ databases">
        <authorList>
            <person name="Vorgias C.E."/>
        </authorList>
    </citation>
    <scope>NUCLEOTIDE SEQUENCE [LARGE SCALE GENOMIC DNA]</scope>
</reference>